<organism evidence="1 2">
    <name type="scientific">Euzebyella marina</name>
    <dbReference type="NCBI Taxonomy" id="1761453"/>
    <lineage>
        <taxon>Bacteria</taxon>
        <taxon>Pseudomonadati</taxon>
        <taxon>Bacteroidota</taxon>
        <taxon>Flavobacteriia</taxon>
        <taxon>Flavobacteriales</taxon>
        <taxon>Flavobacteriaceae</taxon>
        <taxon>Euzebyella</taxon>
    </lineage>
</organism>
<protein>
    <recommendedName>
        <fullName evidence="3">Selenophosphate synthetase</fullName>
    </recommendedName>
</protein>
<dbReference type="PROSITE" id="PS51257">
    <property type="entry name" value="PROKAR_LIPOPROTEIN"/>
    <property type="match status" value="1"/>
</dbReference>
<dbReference type="Proteomes" id="UP000276309">
    <property type="component" value="Chromosome"/>
</dbReference>
<accession>A0A3G2LBJ9</accession>
<dbReference type="AlphaFoldDB" id="A0A3G2LBJ9"/>
<dbReference type="EMBL" id="CP032050">
    <property type="protein sequence ID" value="AYN69635.1"/>
    <property type="molecule type" value="Genomic_DNA"/>
</dbReference>
<dbReference type="OrthoDB" id="892266at2"/>
<gene>
    <name evidence="1" type="ORF">D1013_06100</name>
</gene>
<keyword evidence="2" id="KW-1185">Reference proteome</keyword>
<evidence type="ECO:0008006" key="3">
    <source>
        <dbReference type="Google" id="ProtNLM"/>
    </source>
</evidence>
<name>A0A3G2LBJ9_9FLAO</name>
<dbReference type="KEGG" id="emar:D1013_06100"/>
<evidence type="ECO:0000313" key="1">
    <source>
        <dbReference type="EMBL" id="AYN69635.1"/>
    </source>
</evidence>
<evidence type="ECO:0000313" key="2">
    <source>
        <dbReference type="Proteomes" id="UP000276309"/>
    </source>
</evidence>
<reference evidence="1 2" key="1">
    <citation type="submission" date="2018-08" db="EMBL/GenBank/DDBJ databases">
        <title>The reduced genetic potential of extracellular carbohydrate catabolism in Euzebyella marina RN62, a Flavobacteriia bacterium isolated from the hadal water.</title>
        <authorList>
            <person name="Xue C."/>
        </authorList>
    </citation>
    <scope>NUCLEOTIDE SEQUENCE [LARGE SCALE GENOMIC DNA]</scope>
    <source>
        <strain evidence="1 2">RN62</strain>
    </source>
</reference>
<sequence>MRPLLVIAITAILFYSCKDNPKTEAQPEQKELSLLEEIAYANGYENWQNIEELKFTFNVDRDTSHFERTWIWKTKTNEVTAISAEDTLSYNRNEMDSIANKTNGGFINDKYWLMAPINILWDENSITTEHNAKVSAPLSKKEMQKLTVTYNQEGGYTPGDAYDFYFTDDFKVHEWVFRRGNQEEPSMITTWEDYKDVGGLNLAQMHQNEDGSFKLYFTNLEAKLK</sequence>
<proteinExistence type="predicted"/>